<dbReference type="Proteomes" id="UP000011607">
    <property type="component" value="Unassembled WGS sequence"/>
</dbReference>
<evidence type="ECO:0000313" key="3">
    <source>
        <dbReference type="Proteomes" id="UP000011607"/>
    </source>
</evidence>
<dbReference type="eggNOG" id="ENOG502N5MV">
    <property type="taxonomic scope" value="Archaea"/>
</dbReference>
<feature type="transmembrane region" description="Helical" evidence="1">
    <location>
        <begin position="78"/>
        <end position="98"/>
    </location>
</feature>
<feature type="transmembrane region" description="Helical" evidence="1">
    <location>
        <begin position="48"/>
        <end position="72"/>
    </location>
</feature>
<dbReference type="AlphaFoldDB" id="M0MGY4"/>
<protein>
    <submittedName>
        <fullName evidence="2">Uncharacterized protein</fullName>
    </submittedName>
</protein>
<feature type="transmembrane region" description="Helical" evidence="1">
    <location>
        <begin position="20"/>
        <end position="41"/>
    </location>
</feature>
<keyword evidence="1" id="KW-0472">Membrane</keyword>
<keyword evidence="1" id="KW-0812">Transmembrane</keyword>
<comment type="caution">
    <text evidence="2">The sequence shown here is derived from an EMBL/GenBank/DDBJ whole genome shotgun (WGS) entry which is preliminary data.</text>
</comment>
<evidence type="ECO:0000256" key="1">
    <source>
        <dbReference type="SAM" id="Phobius"/>
    </source>
</evidence>
<proteinExistence type="predicted"/>
<organism evidence="2 3">
    <name type="scientific">Halobiforma nitratireducens JCM 10879</name>
    <dbReference type="NCBI Taxonomy" id="1227454"/>
    <lineage>
        <taxon>Archaea</taxon>
        <taxon>Methanobacteriati</taxon>
        <taxon>Methanobacteriota</taxon>
        <taxon>Stenosarchaea group</taxon>
        <taxon>Halobacteria</taxon>
        <taxon>Halobacteriales</taxon>
        <taxon>Natrialbaceae</taxon>
        <taxon>Halobiforma</taxon>
    </lineage>
</organism>
<gene>
    <name evidence="2" type="ORF">C446_03099</name>
</gene>
<keyword evidence="3" id="KW-1185">Reference proteome</keyword>
<dbReference type="EMBL" id="AOMA01000035">
    <property type="protein sequence ID" value="EMA43959.1"/>
    <property type="molecule type" value="Genomic_DNA"/>
</dbReference>
<evidence type="ECO:0000313" key="2">
    <source>
        <dbReference type="EMBL" id="EMA43959.1"/>
    </source>
</evidence>
<sequence length="106" mass="11292">MYLLIGTHFFITDIREFASVGAAIPLIAGVTIGPLLLMILHRTGRSRAGLIGIVTLTVIAVVTSWIIAAAVAGSDAEAARIPAFFIGILGGSVTLRLIDERYRMVR</sequence>
<keyword evidence="1" id="KW-1133">Transmembrane helix</keyword>
<dbReference type="RefSeq" id="WP_006671586.1">
    <property type="nucleotide sequence ID" value="NZ_AOMA01000035.1"/>
</dbReference>
<reference evidence="2 3" key="1">
    <citation type="journal article" date="2014" name="PLoS Genet.">
        <title>Phylogenetically driven sequencing of extremely halophilic archaea reveals strategies for static and dynamic osmo-response.</title>
        <authorList>
            <person name="Becker E.A."/>
            <person name="Seitzer P.M."/>
            <person name="Tritt A."/>
            <person name="Larsen D."/>
            <person name="Krusor M."/>
            <person name="Yao A.I."/>
            <person name="Wu D."/>
            <person name="Madern D."/>
            <person name="Eisen J.A."/>
            <person name="Darling A.E."/>
            <person name="Facciotti M.T."/>
        </authorList>
    </citation>
    <scope>NUCLEOTIDE SEQUENCE [LARGE SCALE GENOMIC DNA]</scope>
    <source>
        <strain evidence="2 3">JCM 10879</strain>
    </source>
</reference>
<accession>M0MGY4</accession>
<name>M0MGY4_9EURY</name>